<evidence type="ECO:0000256" key="1">
    <source>
        <dbReference type="SAM" id="Phobius"/>
    </source>
</evidence>
<dbReference type="Proteomes" id="UP001334084">
    <property type="component" value="Chromosome 9"/>
</dbReference>
<reference evidence="2" key="1">
    <citation type="journal article" date="2024" name="BMC Genomics">
        <title>Functional annotation of a divergent genome using sequence and structure-based similarity.</title>
        <authorList>
            <person name="Svedberg D."/>
            <person name="Winiger R.R."/>
            <person name="Berg A."/>
            <person name="Sharma H."/>
            <person name="Tellgren-Roth C."/>
            <person name="Debrunner-Vossbrinck B.A."/>
            <person name="Vossbrinck C.R."/>
            <person name="Barandun J."/>
        </authorList>
    </citation>
    <scope>NUCLEOTIDE SEQUENCE</scope>
    <source>
        <strain evidence="2">Illinois isolate</strain>
    </source>
</reference>
<keyword evidence="1" id="KW-0812">Transmembrane</keyword>
<evidence type="ECO:0000313" key="2">
    <source>
        <dbReference type="EMBL" id="WUR04493.1"/>
    </source>
</evidence>
<dbReference type="AlphaFoldDB" id="A0AAX4JF81"/>
<name>A0AAX4JF81_9MICR</name>
<dbReference type="KEGG" id="vnx:VNE69_09048"/>
<keyword evidence="1" id="KW-0472">Membrane</keyword>
<gene>
    <name evidence="2" type="ORF">VNE69_09048</name>
</gene>
<organism evidence="2 3">
    <name type="scientific">Vairimorpha necatrix</name>
    <dbReference type="NCBI Taxonomy" id="6039"/>
    <lineage>
        <taxon>Eukaryota</taxon>
        <taxon>Fungi</taxon>
        <taxon>Fungi incertae sedis</taxon>
        <taxon>Microsporidia</taxon>
        <taxon>Nosematidae</taxon>
        <taxon>Vairimorpha</taxon>
    </lineage>
</organism>
<dbReference type="RefSeq" id="XP_065330638.1">
    <property type="nucleotide sequence ID" value="XM_065474566.1"/>
</dbReference>
<evidence type="ECO:0000313" key="3">
    <source>
        <dbReference type="Proteomes" id="UP001334084"/>
    </source>
</evidence>
<dbReference type="EMBL" id="CP142734">
    <property type="protein sequence ID" value="WUR04493.1"/>
    <property type="molecule type" value="Genomic_DNA"/>
</dbReference>
<proteinExistence type="predicted"/>
<evidence type="ECO:0008006" key="4">
    <source>
        <dbReference type="Google" id="ProtNLM"/>
    </source>
</evidence>
<feature type="transmembrane region" description="Helical" evidence="1">
    <location>
        <begin position="285"/>
        <end position="306"/>
    </location>
</feature>
<keyword evidence="3" id="KW-1185">Reference proteome</keyword>
<accession>A0AAX4JF81</accession>
<protein>
    <recommendedName>
        <fullName evidence="4">GIY-YIG homing endonuclease</fullName>
    </recommendedName>
</protein>
<keyword evidence="1" id="KW-1133">Transmembrane helix</keyword>
<sequence length="309" mass="36970">MFVKIFSHFLMEYCQLTLFSIYNEEKIYCYIGVSADVAKINNYNIFLTRNINYLYKTIISKHKLEEMLKYTLNNGIFLRPVHKNHHDNLRKLADTLKHDNLYQNFINSVYYYECKFSLQKYEFFLFEMIYHETEKSTISWSRTGVIRFDSKKFFEKLSFEDTKSLDIHVTFGQFLNNLILRSNQYTKEIETKGMIFVESPDQTFIGNDEISSRIIQKRNQKYKSYNKKRSTKKHKILETNGNGIKDNHYSKKANSKSIIENSNVLTTFLHDNSEINNSNARLDCYIFIFLVIFCSILILFYFNYIFNAF</sequence>
<dbReference type="GeneID" id="90542327"/>